<dbReference type="GeneID" id="42301963"/>
<reference evidence="1 2" key="1">
    <citation type="journal article" date="2007" name="Int. J. Syst. Evol. Microbiol.">
        <title>Natronorubrum sulfidifaciens sp. nov., an extremely haloalkaliphilic archaeon isolated from Aiding salt lake in Xin-Jiang, China.</title>
        <authorList>
            <person name="Cui H.L."/>
            <person name="Tohty D."/>
            <person name="Liu H.C."/>
            <person name="Liu S.J."/>
            <person name="Oren A."/>
            <person name="Zhou P.J."/>
        </authorList>
    </citation>
    <scope>NUCLEOTIDE SEQUENCE [LARGE SCALE GENOMIC DNA]</scope>
    <source>
        <strain evidence="1 2">7-3</strain>
    </source>
</reference>
<evidence type="ECO:0000313" key="1">
    <source>
        <dbReference type="EMBL" id="QFU83379.1"/>
    </source>
</evidence>
<dbReference type="EMBL" id="CP045488">
    <property type="protein sequence ID" value="QFU83379.1"/>
    <property type="molecule type" value="Genomic_DNA"/>
</dbReference>
<proteinExistence type="predicted"/>
<organism evidence="1 2">
    <name type="scientific">Natronorubrum aibiense</name>
    <dbReference type="NCBI Taxonomy" id="348826"/>
    <lineage>
        <taxon>Archaea</taxon>
        <taxon>Methanobacteriati</taxon>
        <taxon>Methanobacteriota</taxon>
        <taxon>Stenosarchaea group</taxon>
        <taxon>Halobacteria</taxon>
        <taxon>Halobacteriales</taxon>
        <taxon>Natrialbaceae</taxon>
        <taxon>Natronorubrum</taxon>
    </lineage>
</organism>
<sequence>MSASEPNRKRVCVDTSVLLNYIQVPFETDQDSSEFLESEDLTKTVGSVVRQELEDRRLVRKQAYLDLLCVAESLDLDSGDMTVPIYEFEPRDVDLPDDVDVTDHDYNHIEELQWELVGADDQEELDNRLSNLRKKIRYMKSRKRKADTHTQRFNKEFSDKLADAIDDEIDNRKDAAVLAQTVAWKYDNRDLDPVPEIIVTLDKYDMIEKEYEINEAIKDTYSIGSMITIESPESFLEALT</sequence>
<dbReference type="RefSeq" id="WP_152942231.1">
    <property type="nucleotide sequence ID" value="NZ_CP045488.1"/>
</dbReference>
<evidence type="ECO:0008006" key="3">
    <source>
        <dbReference type="Google" id="ProtNLM"/>
    </source>
</evidence>
<keyword evidence="2" id="KW-1185">Reference proteome</keyword>
<dbReference type="Proteomes" id="UP000326170">
    <property type="component" value="Chromosome"/>
</dbReference>
<evidence type="ECO:0000313" key="2">
    <source>
        <dbReference type="Proteomes" id="UP000326170"/>
    </source>
</evidence>
<protein>
    <recommendedName>
        <fullName evidence="3">PIN domain-containing protein</fullName>
    </recommendedName>
</protein>
<name>A0A5P9P5E1_9EURY</name>
<accession>A0A5P9P5E1</accession>
<gene>
    <name evidence="1" type="ORF">GCU68_12935</name>
</gene>
<dbReference type="AlphaFoldDB" id="A0A5P9P5E1"/>
<dbReference type="KEGG" id="nas:GCU68_12935"/>
<dbReference type="OrthoDB" id="386827at2157"/>